<evidence type="ECO:0000313" key="1">
    <source>
        <dbReference type="EMBL" id="SEW51071.1"/>
    </source>
</evidence>
<gene>
    <name evidence="1" type="ORF">SAMN04488122_4107</name>
</gene>
<evidence type="ECO:0000313" key="2">
    <source>
        <dbReference type="Proteomes" id="UP000199310"/>
    </source>
</evidence>
<dbReference type="RefSeq" id="WP_089897529.1">
    <property type="nucleotide sequence ID" value="NZ_FOJG01000002.1"/>
</dbReference>
<organism evidence="1 2">
    <name type="scientific">Chitinophaga arvensicola</name>
    <dbReference type="NCBI Taxonomy" id="29529"/>
    <lineage>
        <taxon>Bacteria</taxon>
        <taxon>Pseudomonadati</taxon>
        <taxon>Bacteroidota</taxon>
        <taxon>Chitinophagia</taxon>
        <taxon>Chitinophagales</taxon>
        <taxon>Chitinophagaceae</taxon>
        <taxon>Chitinophaga</taxon>
    </lineage>
</organism>
<sequence length="272" mass="31317">MFKPRKLFIIILLIVVALPFVVLLVNKLISLSYNRSFKDIRETVSSDNYTLVKVKVPGNTFQYTFASRFAPEGDPRLEEKDPAEGYLCYDVVKKQLVMETEEYVLSEEEGGSPDRLVHFVNIDLDGNITADKKGLYLQDSTAFQHAIVLKDHIKTFHHWNDKNEEVSLRHFSMDNFNSNCLNPLRGFGNPNGSGVCYAWSGTGYYVIRMNNELLKVKIPCRREGILIPEEYEYNTGLSFYKLPADANQPDVAFLVYTPRFQPNELYILKKKH</sequence>
<dbReference type="Proteomes" id="UP000199310">
    <property type="component" value="Unassembled WGS sequence"/>
</dbReference>
<accession>A0A1I0S6V3</accession>
<dbReference type="AlphaFoldDB" id="A0A1I0S6V3"/>
<dbReference type="STRING" id="29529.SAMN04488122_4107"/>
<keyword evidence="2" id="KW-1185">Reference proteome</keyword>
<name>A0A1I0S6V3_9BACT</name>
<reference evidence="2" key="1">
    <citation type="submission" date="2016-10" db="EMBL/GenBank/DDBJ databases">
        <authorList>
            <person name="Varghese N."/>
            <person name="Submissions S."/>
        </authorList>
    </citation>
    <scope>NUCLEOTIDE SEQUENCE [LARGE SCALE GENOMIC DNA]</scope>
    <source>
        <strain evidence="2">DSM 3695</strain>
    </source>
</reference>
<dbReference type="EMBL" id="FOJG01000002">
    <property type="protein sequence ID" value="SEW51071.1"/>
    <property type="molecule type" value="Genomic_DNA"/>
</dbReference>
<dbReference type="OrthoDB" id="1411066at2"/>
<protein>
    <submittedName>
        <fullName evidence="1">Uncharacterized protein</fullName>
    </submittedName>
</protein>
<proteinExistence type="predicted"/>